<protein>
    <submittedName>
        <fullName evidence="2">Uncharacterized protein</fullName>
    </submittedName>
</protein>
<evidence type="ECO:0000313" key="3">
    <source>
        <dbReference type="Proteomes" id="UP000193467"/>
    </source>
</evidence>
<dbReference type="AlphaFoldDB" id="A0A1Y2EPE5"/>
<feature type="region of interest" description="Disordered" evidence="1">
    <location>
        <begin position="150"/>
        <end position="178"/>
    </location>
</feature>
<dbReference type="InParanoid" id="A0A1Y2EPE5"/>
<name>A0A1Y2EPE5_9BASI</name>
<dbReference type="Proteomes" id="UP000193467">
    <property type="component" value="Unassembled WGS sequence"/>
</dbReference>
<evidence type="ECO:0000256" key="1">
    <source>
        <dbReference type="SAM" id="MobiDB-lite"/>
    </source>
</evidence>
<feature type="compositionally biased region" description="Low complexity" evidence="1">
    <location>
        <begin position="59"/>
        <end position="75"/>
    </location>
</feature>
<sequence length="221" mass="23487">MPESSLGVAQDSLRGREQALGIQGGDRLGVPATGYSSRPSEAVSGAHLGRTRHGDDVTKTPATSPTAPTSSSTTTRPKRSFAGSSPSFEPVSRPSPRASTESTRPPSRRCATWRRSRRASLKITCWRDLSTVSLCLILMPSSAQFKSSACTSTEPRATRESSPTSAVPSSSASPRPSALCALPPSRIMRRISGPTCFALLSLARNQDRGSTPRSFSHLWSS</sequence>
<comment type="caution">
    <text evidence="2">The sequence shown here is derived from an EMBL/GenBank/DDBJ whole genome shotgun (WGS) entry which is preliminary data.</text>
</comment>
<organism evidence="2 3">
    <name type="scientific">Leucosporidium creatinivorum</name>
    <dbReference type="NCBI Taxonomy" id="106004"/>
    <lineage>
        <taxon>Eukaryota</taxon>
        <taxon>Fungi</taxon>
        <taxon>Dikarya</taxon>
        <taxon>Basidiomycota</taxon>
        <taxon>Pucciniomycotina</taxon>
        <taxon>Microbotryomycetes</taxon>
        <taxon>Leucosporidiales</taxon>
        <taxon>Leucosporidium</taxon>
    </lineage>
</organism>
<feature type="compositionally biased region" description="Low complexity" evidence="1">
    <location>
        <begin position="161"/>
        <end position="178"/>
    </location>
</feature>
<keyword evidence="3" id="KW-1185">Reference proteome</keyword>
<evidence type="ECO:0000313" key="2">
    <source>
        <dbReference type="EMBL" id="ORY72725.1"/>
    </source>
</evidence>
<proteinExistence type="predicted"/>
<reference evidence="2 3" key="1">
    <citation type="submission" date="2016-07" db="EMBL/GenBank/DDBJ databases">
        <title>Pervasive Adenine N6-methylation of Active Genes in Fungi.</title>
        <authorList>
            <consortium name="DOE Joint Genome Institute"/>
            <person name="Mondo S.J."/>
            <person name="Dannebaum R.O."/>
            <person name="Kuo R.C."/>
            <person name="Labutti K."/>
            <person name="Haridas S."/>
            <person name="Kuo A."/>
            <person name="Salamov A."/>
            <person name="Ahrendt S.R."/>
            <person name="Lipzen A."/>
            <person name="Sullivan W."/>
            <person name="Andreopoulos W.B."/>
            <person name="Clum A."/>
            <person name="Lindquist E."/>
            <person name="Daum C."/>
            <person name="Ramamoorthy G.K."/>
            <person name="Gryganskyi A."/>
            <person name="Culley D."/>
            <person name="Magnuson J.K."/>
            <person name="James T.Y."/>
            <person name="O'Malley M.A."/>
            <person name="Stajich J.E."/>
            <person name="Spatafora J.W."/>
            <person name="Visel A."/>
            <person name="Grigoriev I.V."/>
        </authorList>
    </citation>
    <scope>NUCLEOTIDE SEQUENCE [LARGE SCALE GENOMIC DNA]</scope>
    <source>
        <strain evidence="2 3">62-1032</strain>
    </source>
</reference>
<feature type="region of interest" description="Disordered" evidence="1">
    <location>
        <begin position="1"/>
        <end position="113"/>
    </location>
</feature>
<gene>
    <name evidence="2" type="ORF">BCR35DRAFT_160423</name>
</gene>
<accession>A0A1Y2EPE5</accession>
<dbReference type="EMBL" id="MCGR01000050">
    <property type="protein sequence ID" value="ORY72725.1"/>
    <property type="molecule type" value="Genomic_DNA"/>
</dbReference>